<dbReference type="RefSeq" id="WP_253478810.1">
    <property type="nucleotide sequence ID" value="NZ_JALJXV010000006.1"/>
</dbReference>
<dbReference type="CDD" id="cd13861">
    <property type="entry name" value="CuRO_1_CumA_like"/>
    <property type="match status" value="1"/>
</dbReference>
<dbReference type="Pfam" id="PF07732">
    <property type="entry name" value="Cu-oxidase_3"/>
    <property type="match status" value="1"/>
</dbReference>
<sequence length="470" mass="51943">MKRRQFLQSPLLALAATGTAWPGAAAADNIRSYNLRPAPTTVNVVGRRWGDTDVWAYNGRVPGPVIRAVQGETLVARVDNGLPEPTTVHWHGIRLPHGMDGVPHLTQAAIAPGASFEYRFPLEDAGTYWYHPHASSSEQLGRGLTGALIVEEREPIRIDRELLWVLDDWRLESDASVREDFGNLHDRSHAGRIGNTVTVNGGLAEPTPVLPGERLRLRLVNTANARVFGLNFGDLDVHVIATDGHPVEPHRPPAGRVTLGPGMRADLLIDVNLSPDQQAAVVDDFYRSRAYTLTEFTAVGTPVRDQAPDWSRALPANPLSVPVLDDAIRHELVFTGGARGGMHGAELDGEYLDLRELARRGKFWALNEVVAHHHHMPPLLTARLGQTVVLDMENRTSWHHPIHLHGHVFQVLGRDGEAATPVEWRDTVLMNPLERVRIAFVADNPGDWMFHCHVLEHQEAGMMGVVRVEA</sequence>
<feature type="domain" description="Plastocyanin-like" evidence="6">
    <location>
        <begin position="52"/>
        <end position="154"/>
    </location>
</feature>
<dbReference type="GO" id="GO:0005507">
    <property type="term" value="F:copper ion binding"/>
    <property type="evidence" value="ECO:0007669"/>
    <property type="project" value="InterPro"/>
</dbReference>
<proteinExistence type="predicted"/>
<protein>
    <submittedName>
        <fullName evidence="7">FtsP/CotA-like multicopper oxidase with cupredoxin domain</fullName>
    </submittedName>
</protein>
<dbReference type="Pfam" id="PF07731">
    <property type="entry name" value="Cu-oxidase_2"/>
    <property type="match status" value="1"/>
</dbReference>
<organism evidence="7 8">
    <name type="scientific">Natronocella acetinitrilica</name>
    <dbReference type="NCBI Taxonomy" id="414046"/>
    <lineage>
        <taxon>Bacteria</taxon>
        <taxon>Pseudomonadati</taxon>
        <taxon>Pseudomonadota</taxon>
        <taxon>Gammaproteobacteria</taxon>
        <taxon>Chromatiales</taxon>
        <taxon>Ectothiorhodospiraceae</taxon>
        <taxon>Natronocella</taxon>
    </lineage>
</organism>
<feature type="signal peptide" evidence="3">
    <location>
        <begin position="1"/>
        <end position="26"/>
    </location>
</feature>
<dbReference type="PROSITE" id="PS00080">
    <property type="entry name" value="MULTICOPPER_OXIDASE2"/>
    <property type="match status" value="1"/>
</dbReference>
<dbReference type="Pfam" id="PF00394">
    <property type="entry name" value="Cu-oxidase"/>
    <property type="match status" value="1"/>
</dbReference>
<reference evidence="7" key="1">
    <citation type="submission" date="2022-03" db="EMBL/GenBank/DDBJ databases">
        <title>Genomic Encyclopedia of Type Strains, Phase III (KMG-III): the genomes of soil and plant-associated and newly described type strains.</title>
        <authorList>
            <person name="Whitman W."/>
        </authorList>
    </citation>
    <scope>NUCLEOTIDE SEQUENCE</scope>
    <source>
        <strain evidence="7">ANL 6-2</strain>
    </source>
</reference>
<dbReference type="CDD" id="cd13885">
    <property type="entry name" value="CuRO_2_CumA_like"/>
    <property type="match status" value="1"/>
</dbReference>
<comment type="caution">
    <text evidence="7">The sequence shown here is derived from an EMBL/GenBank/DDBJ whole genome shotgun (WGS) entry which is preliminary data.</text>
</comment>
<dbReference type="CDD" id="cd13906">
    <property type="entry name" value="CuRO_3_CumA_like"/>
    <property type="match status" value="1"/>
</dbReference>
<dbReference type="InterPro" id="IPR011706">
    <property type="entry name" value="Cu-oxidase_C"/>
</dbReference>
<keyword evidence="2" id="KW-0560">Oxidoreductase</keyword>
<dbReference type="GO" id="GO:0030288">
    <property type="term" value="C:outer membrane-bounded periplasmic space"/>
    <property type="evidence" value="ECO:0007669"/>
    <property type="project" value="TreeGrafter"/>
</dbReference>
<dbReference type="Gene3D" id="2.60.40.420">
    <property type="entry name" value="Cupredoxins - blue copper proteins"/>
    <property type="match status" value="3"/>
</dbReference>
<evidence type="ECO:0000256" key="2">
    <source>
        <dbReference type="ARBA" id="ARBA00023002"/>
    </source>
</evidence>
<dbReference type="InterPro" id="IPR008972">
    <property type="entry name" value="Cupredoxin"/>
</dbReference>
<evidence type="ECO:0000259" key="5">
    <source>
        <dbReference type="Pfam" id="PF07731"/>
    </source>
</evidence>
<evidence type="ECO:0000259" key="6">
    <source>
        <dbReference type="Pfam" id="PF07732"/>
    </source>
</evidence>
<evidence type="ECO:0000256" key="3">
    <source>
        <dbReference type="SAM" id="SignalP"/>
    </source>
</evidence>
<dbReference type="InterPro" id="IPR033138">
    <property type="entry name" value="Cu_oxidase_CS"/>
</dbReference>
<evidence type="ECO:0000256" key="1">
    <source>
        <dbReference type="ARBA" id="ARBA00022723"/>
    </source>
</evidence>
<dbReference type="PANTHER" id="PTHR11709:SF2">
    <property type="entry name" value="MULTICOPPER OXIDASE LPR1"/>
    <property type="match status" value="1"/>
</dbReference>
<feature type="domain" description="Plastocyanin-like" evidence="4">
    <location>
        <begin position="163"/>
        <end position="277"/>
    </location>
</feature>
<evidence type="ECO:0000259" key="4">
    <source>
        <dbReference type="Pfam" id="PF00394"/>
    </source>
</evidence>
<dbReference type="InterPro" id="IPR001117">
    <property type="entry name" value="Cu-oxidase_2nd"/>
</dbReference>
<evidence type="ECO:0000313" key="8">
    <source>
        <dbReference type="Proteomes" id="UP001205843"/>
    </source>
</evidence>
<dbReference type="GO" id="GO:0016491">
    <property type="term" value="F:oxidoreductase activity"/>
    <property type="evidence" value="ECO:0007669"/>
    <property type="project" value="UniProtKB-KW"/>
</dbReference>
<dbReference type="InterPro" id="IPR011707">
    <property type="entry name" value="Cu-oxidase-like_N"/>
</dbReference>
<dbReference type="InterPro" id="IPR002355">
    <property type="entry name" value="Cu_oxidase_Cu_BS"/>
</dbReference>
<dbReference type="PROSITE" id="PS00079">
    <property type="entry name" value="MULTICOPPER_OXIDASE1"/>
    <property type="match status" value="1"/>
</dbReference>
<keyword evidence="8" id="KW-1185">Reference proteome</keyword>
<dbReference type="InterPro" id="IPR045087">
    <property type="entry name" value="Cu-oxidase_fam"/>
</dbReference>
<feature type="chain" id="PRO_5042288045" evidence="3">
    <location>
        <begin position="27"/>
        <end position="470"/>
    </location>
</feature>
<gene>
    <name evidence="7" type="ORF">J2T57_002543</name>
</gene>
<keyword evidence="1" id="KW-0479">Metal-binding</keyword>
<dbReference type="EMBL" id="JALJXV010000006">
    <property type="protein sequence ID" value="MCP1675393.1"/>
    <property type="molecule type" value="Genomic_DNA"/>
</dbReference>
<feature type="domain" description="Plastocyanin-like" evidence="5">
    <location>
        <begin position="362"/>
        <end position="469"/>
    </location>
</feature>
<dbReference type="PANTHER" id="PTHR11709">
    <property type="entry name" value="MULTI-COPPER OXIDASE"/>
    <property type="match status" value="1"/>
</dbReference>
<dbReference type="SUPFAM" id="SSF49503">
    <property type="entry name" value="Cupredoxins"/>
    <property type="match status" value="3"/>
</dbReference>
<dbReference type="AlphaFoldDB" id="A0AAE3KCT3"/>
<dbReference type="Proteomes" id="UP001205843">
    <property type="component" value="Unassembled WGS sequence"/>
</dbReference>
<keyword evidence="3" id="KW-0732">Signal</keyword>
<accession>A0AAE3KCT3</accession>
<name>A0AAE3KCT3_9GAMM</name>
<evidence type="ECO:0000313" key="7">
    <source>
        <dbReference type="EMBL" id="MCP1675393.1"/>
    </source>
</evidence>